<sequence>MSTLAPTVSATRVVAARCEAPRMLPSMSLRSVRPSASGRWAPATAHTRAGGLRMRRCPASHICAAAGAEPEITSSDTVPVSLRVTQHVSFGEVLKIAGQPHALGGWRLTHAPALRWSEGDVWTLDLDLPAGKHEYKLVIHNESADVAYWEQGNNRTFTVSEQCDAPLVLEFNSVEVITETADELNAVSDSQLSADEANPPTAAAEEPTAAKAGSAAPPAAEEASEAAIDAPVSSPALEKEAEAPSAAAAAVSSSTKKEEAGAPSSSSGAGASSSSEPSQTLSASKAEPAAAQKEAAKHAAVDPAADAFNPAPTPTTAASEKEEAAATDAAAKKLESPAAKPENLGQRVNKFFQRCRSMPLYALPRPFLWALGSLCGASLALGKAVLLRPPSSTHTFSKPRMVAPPQALHAQRKARHTTLHQPTLSAALRRLLE</sequence>
<gene>
    <name evidence="3" type="ORF">g.12853</name>
</gene>
<dbReference type="GO" id="GO:2001070">
    <property type="term" value="F:starch binding"/>
    <property type="evidence" value="ECO:0007669"/>
    <property type="project" value="InterPro"/>
</dbReference>
<dbReference type="EMBL" id="GDKF01000615">
    <property type="protein sequence ID" value="JAT78007.1"/>
    <property type="molecule type" value="Transcribed_RNA"/>
</dbReference>
<feature type="compositionally biased region" description="Low complexity" evidence="1">
    <location>
        <begin position="243"/>
        <end position="254"/>
    </location>
</feature>
<dbReference type="Pfam" id="PF00686">
    <property type="entry name" value="CBM_20"/>
    <property type="match status" value="1"/>
</dbReference>
<accession>A0A1D2AFP0</accession>
<dbReference type="Gene3D" id="2.60.40.10">
    <property type="entry name" value="Immunoglobulins"/>
    <property type="match status" value="1"/>
</dbReference>
<organism evidence="3">
    <name type="scientific">Auxenochlorella protothecoides</name>
    <name type="common">Green microalga</name>
    <name type="synonym">Chlorella protothecoides</name>
    <dbReference type="NCBI Taxonomy" id="3075"/>
    <lineage>
        <taxon>Eukaryota</taxon>
        <taxon>Viridiplantae</taxon>
        <taxon>Chlorophyta</taxon>
        <taxon>core chlorophytes</taxon>
        <taxon>Trebouxiophyceae</taxon>
        <taxon>Chlorellales</taxon>
        <taxon>Chlorellaceae</taxon>
        <taxon>Auxenochlorella</taxon>
    </lineage>
</organism>
<feature type="compositionally biased region" description="Low complexity" evidence="1">
    <location>
        <begin position="194"/>
        <end position="236"/>
    </location>
</feature>
<reference evidence="3" key="1">
    <citation type="submission" date="2015-08" db="EMBL/GenBank/DDBJ databases">
        <authorList>
            <person name="Babu N.S."/>
            <person name="Beckwith C.J."/>
            <person name="Beseler K.G."/>
            <person name="Brison A."/>
            <person name="Carone J.V."/>
            <person name="Caskin T.P."/>
            <person name="Diamond M."/>
            <person name="Durham M.E."/>
            <person name="Foxe J.M."/>
            <person name="Go M."/>
            <person name="Henderson B.A."/>
            <person name="Jones I.B."/>
            <person name="McGettigan J.A."/>
            <person name="Micheletti S.J."/>
            <person name="Nasrallah M.E."/>
            <person name="Ortiz D."/>
            <person name="Piller C.R."/>
            <person name="Privatt S.R."/>
            <person name="Schneider S.L."/>
            <person name="Sharp S."/>
            <person name="Smith T.C."/>
            <person name="Stanton J.D."/>
            <person name="Ullery H.E."/>
            <person name="Wilson R.J."/>
            <person name="Serrano M.G."/>
            <person name="Buck G."/>
            <person name="Lee V."/>
            <person name="Wang Y."/>
            <person name="Carvalho R."/>
            <person name="Voegtly L."/>
            <person name="Shi R."/>
            <person name="Duckworth R."/>
            <person name="Johnson A."/>
            <person name="Loviza R."/>
            <person name="Walstead R."/>
            <person name="Shah Z."/>
            <person name="Kiflezghi M."/>
            <person name="Wade K."/>
            <person name="Ball S.L."/>
            <person name="Bradley K.W."/>
            <person name="Asai D.J."/>
            <person name="Bowman C.A."/>
            <person name="Russell D.A."/>
            <person name="Pope W.H."/>
            <person name="Jacobs-Sera D."/>
            <person name="Hendrix R.W."/>
            <person name="Hatfull G.F."/>
        </authorList>
    </citation>
    <scope>NUCLEOTIDE SEQUENCE</scope>
</reference>
<dbReference type="GO" id="GO:0016020">
    <property type="term" value="C:membrane"/>
    <property type="evidence" value="ECO:0007669"/>
    <property type="project" value="TreeGrafter"/>
</dbReference>
<dbReference type="InterPro" id="IPR002044">
    <property type="entry name" value="CBM20"/>
</dbReference>
<name>A0A1D2AFP0_AUXPR</name>
<dbReference type="SUPFAM" id="SSF49452">
    <property type="entry name" value="Starch-binding domain-like"/>
    <property type="match status" value="1"/>
</dbReference>
<proteinExistence type="predicted"/>
<feature type="compositionally biased region" description="Low complexity" evidence="1">
    <location>
        <begin position="301"/>
        <end position="318"/>
    </location>
</feature>
<dbReference type="SMART" id="SM01065">
    <property type="entry name" value="CBM_2"/>
    <property type="match status" value="1"/>
</dbReference>
<dbReference type="InterPro" id="IPR013783">
    <property type="entry name" value="Ig-like_fold"/>
</dbReference>
<protein>
    <recommendedName>
        <fullName evidence="2">CBM20 domain-containing protein</fullName>
    </recommendedName>
</protein>
<dbReference type="PROSITE" id="PS51166">
    <property type="entry name" value="CBM20"/>
    <property type="match status" value="1"/>
</dbReference>
<feature type="compositionally biased region" description="Basic and acidic residues" evidence="1">
    <location>
        <begin position="319"/>
        <end position="335"/>
    </location>
</feature>
<dbReference type="PANTHER" id="PTHR15048:SF0">
    <property type="entry name" value="STARCH-BINDING DOMAIN-CONTAINING PROTEIN 1"/>
    <property type="match status" value="1"/>
</dbReference>
<dbReference type="PANTHER" id="PTHR15048">
    <property type="entry name" value="STARCH-BINDING DOMAIN-CONTAINING PROTEIN 1"/>
    <property type="match status" value="1"/>
</dbReference>
<evidence type="ECO:0000313" key="3">
    <source>
        <dbReference type="EMBL" id="JAT78007.1"/>
    </source>
</evidence>
<feature type="region of interest" description="Disordered" evidence="1">
    <location>
        <begin position="187"/>
        <end position="341"/>
    </location>
</feature>
<feature type="compositionally biased region" description="Low complexity" evidence="1">
    <location>
        <begin position="261"/>
        <end position="293"/>
    </location>
</feature>
<dbReference type="AlphaFoldDB" id="A0A1D2AFP0"/>
<evidence type="ECO:0000259" key="2">
    <source>
        <dbReference type="PROSITE" id="PS51166"/>
    </source>
</evidence>
<evidence type="ECO:0000256" key="1">
    <source>
        <dbReference type="SAM" id="MobiDB-lite"/>
    </source>
</evidence>
<dbReference type="InterPro" id="IPR013784">
    <property type="entry name" value="Carb-bd-like_fold"/>
</dbReference>
<feature type="domain" description="CBM20" evidence="2">
    <location>
        <begin position="72"/>
        <end position="173"/>
    </location>
</feature>